<sequence>MRDDFAETVGRELDRISGVPVAQILETRAAFPKQQLSFDILLETEEAWQGLDLCARIARKGLLVTNLVYRKPGRILIQFRDDPATHPAELVALMGSAPDVTVVRWTTVLGCPA</sequence>
<gene>
    <name evidence="1" type="ORF">EDD52_101380</name>
</gene>
<evidence type="ECO:0000313" key="2">
    <source>
        <dbReference type="Proteomes" id="UP000295696"/>
    </source>
</evidence>
<organism evidence="1 2">
    <name type="scientific">Primorskyibacter sedentarius</name>
    <dbReference type="NCBI Taxonomy" id="745311"/>
    <lineage>
        <taxon>Bacteria</taxon>
        <taxon>Pseudomonadati</taxon>
        <taxon>Pseudomonadota</taxon>
        <taxon>Alphaproteobacteria</taxon>
        <taxon>Rhodobacterales</taxon>
        <taxon>Roseobacteraceae</taxon>
        <taxon>Primorskyibacter</taxon>
    </lineage>
</organism>
<evidence type="ECO:0008006" key="3">
    <source>
        <dbReference type="Google" id="ProtNLM"/>
    </source>
</evidence>
<keyword evidence="2" id="KW-1185">Reference proteome</keyword>
<dbReference type="OrthoDB" id="7864987at2"/>
<protein>
    <recommendedName>
        <fullName evidence="3">ACT domain-containing protein</fullName>
    </recommendedName>
</protein>
<proteinExistence type="predicted"/>
<dbReference type="EMBL" id="SLZU01000001">
    <property type="protein sequence ID" value="TCS67285.1"/>
    <property type="molecule type" value="Genomic_DNA"/>
</dbReference>
<comment type="caution">
    <text evidence="1">The sequence shown here is derived from an EMBL/GenBank/DDBJ whole genome shotgun (WGS) entry which is preliminary data.</text>
</comment>
<dbReference type="AlphaFoldDB" id="A0A4R3JPJ5"/>
<reference evidence="1 2" key="1">
    <citation type="submission" date="2019-03" db="EMBL/GenBank/DDBJ databases">
        <title>Genomic Encyclopedia of Type Strains, Phase IV (KMG-IV): sequencing the most valuable type-strain genomes for metagenomic binning, comparative biology and taxonomic classification.</title>
        <authorList>
            <person name="Goeker M."/>
        </authorList>
    </citation>
    <scope>NUCLEOTIDE SEQUENCE [LARGE SCALE GENOMIC DNA]</scope>
    <source>
        <strain evidence="1 2">DSM 104836</strain>
    </source>
</reference>
<accession>A0A4R3JPJ5</accession>
<dbReference type="Proteomes" id="UP000295696">
    <property type="component" value="Unassembled WGS sequence"/>
</dbReference>
<name>A0A4R3JPJ5_9RHOB</name>
<evidence type="ECO:0000313" key="1">
    <source>
        <dbReference type="EMBL" id="TCS67285.1"/>
    </source>
</evidence>
<dbReference type="RefSeq" id="WP_132241324.1">
    <property type="nucleotide sequence ID" value="NZ_SLZU01000001.1"/>
</dbReference>